<protein>
    <submittedName>
        <fullName evidence="2">Uncharacterized protein</fullName>
    </submittedName>
</protein>
<accession>A0A9X6RNY2</accession>
<comment type="caution">
    <text evidence="2">The sequence shown here is derived from an EMBL/GenBank/DDBJ whole genome shotgun (WGS) entry which is preliminary data.</text>
</comment>
<dbReference type="EMBL" id="MTYJ01000521">
    <property type="protein sequence ID" value="OWA55054.1"/>
    <property type="molecule type" value="Genomic_DNA"/>
</dbReference>
<name>A0A9X6RNY2_HYPEX</name>
<evidence type="ECO:0000313" key="3">
    <source>
        <dbReference type="Proteomes" id="UP000192578"/>
    </source>
</evidence>
<dbReference type="AlphaFoldDB" id="A0A9X6RNY2"/>
<keyword evidence="3" id="KW-1185">Reference proteome</keyword>
<reference evidence="3" key="1">
    <citation type="submission" date="2017-01" db="EMBL/GenBank/DDBJ databases">
        <title>Comparative genomics of anhydrobiosis in the tardigrade Hypsibius dujardini.</title>
        <authorList>
            <person name="Yoshida Y."/>
            <person name="Koutsovoulos G."/>
            <person name="Laetsch D."/>
            <person name="Stevens L."/>
            <person name="Kumar S."/>
            <person name="Horikawa D."/>
            <person name="Ishino K."/>
            <person name="Komine S."/>
            <person name="Tomita M."/>
            <person name="Blaxter M."/>
            <person name="Arakawa K."/>
        </authorList>
    </citation>
    <scope>NUCLEOTIDE SEQUENCE [LARGE SCALE GENOMIC DNA]</scope>
    <source>
        <strain evidence="3">Z151</strain>
    </source>
</reference>
<proteinExistence type="predicted"/>
<sequence length="126" mass="14278">MFSTQAQCSTKSRFCVVSLDRLDLPHEDVNAIISNIHRKLSGQSAGYEIAKSMNKRLNQTLPEKKRKLKDVRLDSEAGKIWSESSVRMVLVERLNKAAAAAKEKFEKMRETKKTSKMVAKRPAKKA</sequence>
<evidence type="ECO:0000313" key="2">
    <source>
        <dbReference type="EMBL" id="OWA55054.1"/>
    </source>
</evidence>
<feature type="compositionally biased region" description="Basic residues" evidence="1">
    <location>
        <begin position="114"/>
        <end position="126"/>
    </location>
</feature>
<feature type="region of interest" description="Disordered" evidence="1">
    <location>
        <begin position="105"/>
        <end position="126"/>
    </location>
</feature>
<gene>
    <name evidence="2" type="ORF">BV898_19439</name>
</gene>
<organism evidence="2 3">
    <name type="scientific">Hypsibius exemplaris</name>
    <name type="common">Freshwater tardigrade</name>
    <dbReference type="NCBI Taxonomy" id="2072580"/>
    <lineage>
        <taxon>Eukaryota</taxon>
        <taxon>Metazoa</taxon>
        <taxon>Ecdysozoa</taxon>
        <taxon>Tardigrada</taxon>
        <taxon>Eutardigrada</taxon>
        <taxon>Parachela</taxon>
        <taxon>Hypsibioidea</taxon>
        <taxon>Hypsibiidae</taxon>
        <taxon>Hypsibius</taxon>
    </lineage>
</organism>
<dbReference type="Proteomes" id="UP000192578">
    <property type="component" value="Unassembled WGS sequence"/>
</dbReference>
<evidence type="ECO:0000256" key="1">
    <source>
        <dbReference type="SAM" id="MobiDB-lite"/>
    </source>
</evidence>